<evidence type="ECO:0000256" key="9">
    <source>
        <dbReference type="ARBA" id="ARBA00023224"/>
    </source>
</evidence>
<evidence type="ECO:0000256" key="3">
    <source>
        <dbReference type="ARBA" id="ARBA00022606"/>
    </source>
</evidence>
<evidence type="ECO:0000313" key="12">
    <source>
        <dbReference type="Proteomes" id="UP001566132"/>
    </source>
</evidence>
<dbReference type="Proteomes" id="UP001566132">
    <property type="component" value="Unassembled WGS sequence"/>
</dbReference>
<evidence type="ECO:0000256" key="10">
    <source>
        <dbReference type="SAM" id="Phobius"/>
    </source>
</evidence>
<dbReference type="GO" id="GO:0007165">
    <property type="term" value="P:signal transduction"/>
    <property type="evidence" value="ECO:0007669"/>
    <property type="project" value="UniProtKB-KW"/>
</dbReference>
<keyword evidence="4 10" id="KW-0812">Transmembrane</keyword>
<keyword evidence="7 10" id="KW-0472">Membrane</keyword>
<keyword evidence="9" id="KW-0807">Transducer</keyword>
<dbReference type="InterPro" id="IPR004117">
    <property type="entry name" value="7tm6_olfct_rcpt"/>
</dbReference>
<evidence type="ECO:0000256" key="1">
    <source>
        <dbReference type="ARBA" id="ARBA00004651"/>
    </source>
</evidence>
<name>A0ABD1F2S6_HYPHA</name>
<evidence type="ECO:0000256" key="7">
    <source>
        <dbReference type="ARBA" id="ARBA00023136"/>
    </source>
</evidence>
<keyword evidence="12" id="KW-1185">Reference proteome</keyword>
<feature type="transmembrane region" description="Helical" evidence="10">
    <location>
        <begin position="39"/>
        <end position="64"/>
    </location>
</feature>
<evidence type="ECO:0000256" key="5">
    <source>
        <dbReference type="ARBA" id="ARBA00022725"/>
    </source>
</evidence>
<dbReference type="EMBL" id="JBDJPC010000003">
    <property type="protein sequence ID" value="KAL1509551.1"/>
    <property type="molecule type" value="Genomic_DNA"/>
</dbReference>
<organism evidence="11 12">
    <name type="scientific">Hypothenemus hampei</name>
    <name type="common">Coffee berry borer</name>
    <dbReference type="NCBI Taxonomy" id="57062"/>
    <lineage>
        <taxon>Eukaryota</taxon>
        <taxon>Metazoa</taxon>
        <taxon>Ecdysozoa</taxon>
        <taxon>Arthropoda</taxon>
        <taxon>Hexapoda</taxon>
        <taxon>Insecta</taxon>
        <taxon>Pterygota</taxon>
        <taxon>Neoptera</taxon>
        <taxon>Endopterygota</taxon>
        <taxon>Coleoptera</taxon>
        <taxon>Polyphaga</taxon>
        <taxon>Cucujiformia</taxon>
        <taxon>Curculionidae</taxon>
        <taxon>Scolytinae</taxon>
        <taxon>Hypothenemus</taxon>
    </lineage>
</organism>
<accession>A0ABD1F2S6</accession>
<evidence type="ECO:0000256" key="4">
    <source>
        <dbReference type="ARBA" id="ARBA00022692"/>
    </source>
</evidence>
<feature type="transmembrane region" description="Helical" evidence="10">
    <location>
        <begin position="132"/>
        <end position="159"/>
    </location>
</feature>
<dbReference type="Pfam" id="PF02949">
    <property type="entry name" value="7tm_6"/>
    <property type="match status" value="1"/>
</dbReference>
<dbReference type="AlphaFoldDB" id="A0ABD1F2S6"/>
<protein>
    <recommendedName>
        <fullName evidence="13">Odorant receptor</fullName>
    </recommendedName>
</protein>
<comment type="subcellular location">
    <subcellularLocation>
        <location evidence="1">Cell membrane</location>
        <topology evidence="1">Multi-pass membrane protein</topology>
    </subcellularLocation>
</comment>
<evidence type="ECO:0008006" key="13">
    <source>
        <dbReference type="Google" id="ProtNLM"/>
    </source>
</evidence>
<feature type="transmembrane region" description="Helical" evidence="10">
    <location>
        <begin position="197"/>
        <end position="220"/>
    </location>
</feature>
<evidence type="ECO:0000256" key="8">
    <source>
        <dbReference type="ARBA" id="ARBA00023170"/>
    </source>
</evidence>
<keyword evidence="5" id="KW-0552">Olfaction</keyword>
<keyword evidence="8" id="KW-0675">Receptor</keyword>
<evidence type="ECO:0000313" key="11">
    <source>
        <dbReference type="EMBL" id="KAL1509551.1"/>
    </source>
</evidence>
<dbReference type="PANTHER" id="PTHR21137:SF35">
    <property type="entry name" value="ODORANT RECEPTOR 19A-RELATED"/>
    <property type="match status" value="1"/>
</dbReference>
<keyword evidence="6 10" id="KW-1133">Transmembrane helix</keyword>
<gene>
    <name evidence="11" type="ORF">ABEB36_004265</name>
</gene>
<reference evidence="11 12" key="1">
    <citation type="submission" date="2024-05" db="EMBL/GenBank/DDBJ databases">
        <title>Genetic variation in Jamaican populations of the coffee berry borer (Hypothenemus hampei).</title>
        <authorList>
            <person name="Errbii M."/>
            <person name="Myrie A."/>
        </authorList>
    </citation>
    <scope>NUCLEOTIDE SEQUENCE [LARGE SCALE GENOMIC DNA]</scope>
    <source>
        <strain evidence="11">JA-Hopewell-2020-01-JO</strain>
        <tissue evidence="11">Whole body</tissue>
    </source>
</reference>
<keyword evidence="3" id="KW-0716">Sensory transduction</keyword>
<dbReference type="PANTHER" id="PTHR21137">
    <property type="entry name" value="ODORANT RECEPTOR"/>
    <property type="match status" value="1"/>
</dbReference>
<keyword evidence="2" id="KW-1003">Cell membrane</keyword>
<sequence length="327" mass="37710">MGNSSNQQLISYLKILLMCGGLWYYPISKNYFVQKLFDFYSLLARIICIAFWFGLTGEFLRLIIFKYDLSLILSSASVVFNDTKICLKVIIFLKYKTLNLLDEIMEKEKEIWMQQNEEITKFYKSMVRTAKFFLAGMVGSTFMAISLLEVSGVLVYFAIKESNFLNNRTDEAHVMYQTIIPLDKMKETKYYFSTQVMWSYIGLIFNSSTHGILTVLLIYVKTQLVILQIKLRNLIGADVSEFEEVDQESTRITFIKLIGDHQHIIGVVAYLNNHLKYAIMLDFLLSSLDLASVTMDTGCQKCINPFISINVSLSARFSNIHSKLELQ</sequence>
<evidence type="ECO:0000256" key="6">
    <source>
        <dbReference type="ARBA" id="ARBA00022989"/>
    </source>
</evidence>
<comment type="caution">
    <text evidence="11">The sequence shown here is derived from an EMBL/GenBank/DDBJ whole genome shotgun (WGS) entry which is preliminary data.</text>
</comment>
<dbReference type="GO" id="GO:0007608">
    <property type="term" value="P:sensory perception of smell"/>
    <property type="evidence" value="ECO:0007669"/>
    <property type="project" value="UniProtKB-KW"/>
</dbReference>
<feature type="transmembrane region" description="Helical" evidence="10">
    <location>
        <begin position="9"/>
        <end position="27"/>
    </location>
</feature>
<proteinExistence type="predicted"/>
<dbReference type="GO" id="GO:0005886">
    <property type="term" value="C:plasma membrane"/>
    <property type="evidence" value="ECO:0007669"/>
    <property type="project" value="UniProtKB-SubCell"/>
</dbReference>
<evidence type="ECO:0000256" key="2">
    <source>
        <dbReference type="ARBA" id="ARBA00022475"/>
    </source>
</evidence>